<dbReference type="Gene3D" id="2.20.100.10">
    <property type="entry name" value="Thrombospondin type-1 (TSP1) repeat"/>
    <property type="match status" value="1"/>
</dbReference>
<name>A0A812P3H4_9DINO</name>
<dbReference type="SUPFAM" id="SSF82895">
    <property type="entry name" value="TSP-1 type 1 repeat"/>
    <property type="match status" value="1"/>
</dbReference>
<organism evidence="1 2">
    <name type="scientific">Symbiodinium natans</name>
    <dbReference type="NCBI Taxonomy" id="878477"/>
    <lineage>
        <taxon>Eukaryota</taxon>
        <taxon>Sar</taxon>
        <taxon>Alveolata</taxon>
        <taxon>Dinophyceae</taxon>
        <taxon>Suessiales</taxon>
        <taxon>Symbiodiniaceae</taxon>
        <taxon>Symbiodinium</taxon>
    </lineage>
</organism>
<proteinExistence type="predicted"/>
<dbReference type="InterPro" id="IPR036383">
    <property type="entry name" value="TSP1_rpt_sf"/>
</dbReference>
<dbReference type="OrthoDB" id="504708at2759"/>
<protein>
    <submittedName>
        <fullName evidence="1">Uncharacterized protein</fullName>
    </submittedName>
</protein>
<evidence type="ECO:0000313" key="2">
    <source>
        <dbReference type="Proteomes" id="UP000604046"/>
    </source>
</evidence>
<keyword evidence="2" id="KW-1185">Reference proteome</keyword>
<accession>A0A812P3H4</accession>
<sequence length="65" mass="7524">MQMDKYFDDDCLMGNRDCEWSPWTDWSHCGCDVCGEDRKAQTTRVRHIANQAPLQSGRAKEEVTT</sequence>
<dbReference type="EMBL" id="CAJNDS010002120">
    <property type="protein sequence ID" value="CAE7338382.1"/>
    <property type="molecule type" value="Genomic_DNA"/>
</dbReference>
<dbReference type="AlphaFoldDB" id="A0A812P3H4"/>
<reference evidence="1" key="1">
    <citation type="submission" date="2021-02" db="EMBL/GenBank/DDBJ databases">
        <authorList>
            <person name="Dougan E. K."/>
            <person name="Rhodes N."/>
            <person name="Thang M."/>
            <person name="Chan C."/>
        </authorList>
    </citation>
    <scope>NUCLEOTIDE SEQUENCE</scope>
</reference>
<evidence type="ECO:0000313" key="1">
    <source>
        <dbReference type="EMBL" id="CAE7338382.1"/>
    </source>
</evidence>
<dbReference type="Proteomes" id="UP000604046">
    <property type="component" value="Unassembled WGS sequence"/>
</dbReference>
<comment type="caution">
    <text evidence="1">The sequence shown here is derived from an EMBL/GenBank/DDBJ whole genome shotgun (WGS) entry which is preliminary data.</text>
</comment>
<gene>
    <name evidence="1" type="ORF">SNAT2548_LOCUS17713</name>
</gene>